<proteinExistence type="predicted"/>
<evidence type="ECO:0000313" key="1">
    <source>
        <dbReference type="EMBL" id="SIN88288.1"/>
    </source>
</evidence>
<sequence>MMRHENILAALGGMELNEAIQCTRDSLKQQWQPSQLVVFTANEPLTLTLEERHAIGKVVREILEARLSVLENETELPDDH</sequence>
<dbReference type="GeneID" id="97278374"/>
<organism evidence="1 2">
    <name type="scientific">Vreelandella aquamarina</name>
    <dbReference type="NCBI Taxonomy" id="77097"/>
    <lineage>
        <taxon>Bacteria</taxon>
        <taxon>Pseudomonadati</taxon>
        <taxon>Pseudomonadota</taxon>
        <taxon>Gammaproteobacteria</taxon>
        <taxon>Oceanospirillales</taxon>
        <taxon>Halomonadaceae</taxon>
        <taxon>Vreelandella</taxon>
    </lineage>
</organism>
<dbReference type="AlphaFoldDB" id="A0A1N6EZ14"/>
<protein>
    <submittedName>
        <fullName evidence="1">Uncharacterized protein</fullName>
    </submittedName>
</protein>
<dbReference type="RefSeq" id="WP_074211761.1">
    <property type="nucleotide sequence ID" value="NZ_BJOI01000093.1"/>
</dbReference>
<evidence type="ECO:0000313" key="2">
    <source>
        <dbReference type="Proteomes" id="UP000185024"/>
    </source>
</evidence>
<gene>
    <name evidence="1" type="ORF">SAMN05878438_3809</name>
</gene>
<dbReference type="EMBL" id="FSQX01000002">
    <property type="protein sequence ID" value="SIN88288.1"/>
    <property type="molecule type" value="Genomic_DNA"/>
</dbReference>
<reference evidence="1 2" key="1">
    <citation type="submission" date="2016-11" db="EMBL/GenBank/DDBJ databases">
        <authorList>
            <person name="Jaros S."/>
            <person name="Januszkiewicz K."/>
            <person name="Wedrychowicz H."/>
        </authorList>
    </citation>
    <scope>NUCLEOTIDE SEQUENCE [LARGE SCALE GENOMIC DNA]</scope>
    <source>
        <strain evidence="1 2">ACAM 239</strain>
    </source>
</reference>
<name>A0A1N6EZ14_9GAMM</name>
<dbReference type="Proteomes" id="UP000185024">
    <property type="component" value="Unassembled WGS sequence"/>
</dbReference>
<accession>A0A1N6EZ14</accession>